<accession>L9L5V0</accession>
<reference evidence="2" key="2">
    <citation type="journal article" date="2013" name="Nat. Commun.">
        <title>Genome of the Chinese tree shrew.</title>
        <authorList>
            <person name="Fan Y."/>
            <person name="Huang Z.Y."/>
            <person name="Cao C.C."/>
            <person name="Chen C.S."/>
            <person name="Chen Y.X."/>
            <person name="Fan D.D."/>
            <person name="He J."/>
            <person name="Hou H.L."/>
            <person name="Hu L."/>
            <person name="Hu X.T."/>
            <person name="Jiang X.T."/>
            <person name="Lai R."/>
            <person name="Lang Y.S."/>
            <person name="Liang B."/>
            <person name="Liao S.G."/>
            <person name="Mu D."/>
            <person name="Ma Y.Y."/>
            <person name="Niu Y.Y."/>
            <person name="Sun X.Q."/>
            <person name="Xia J.Q."/>
            <person name="Xiao J."/>
            <person name="Xiong Z.Q."/>
            <person name="Xu L."/>
            <person name="Yang L."/>
            <person name="Zhang Y."/>
            <person name="Zhao W."/>
            <person name="Zhao X.D."/>
            <person name="Zheng Y.T."/>
            <person name="Zhou J.M."/>
            <person name="Zhu Y.B."/>
            <person name="Zhang G.J."/>
            <person name="Wang J."/>
            <person name="Yao Y.G."/>
        </authorList>
    </citation>
    <scope>NUCLEOTIDE SEQUENCE [LARGE SCALE GENOMIC DNA]</scope>
</reference>
<dbReference type="AlphaFoldDB" id="L9L5V0"/>
<protein>
    <submittedName>
        <fullName evidence="1">Uncharacterized protein</fullName>
    </submittedName>
</protein>
<keyword evidence="2" id="KW-1185">Reference proteome</keyword>
<reference evidence="2" key="1">
    <citation type="submission" date="2012-07" db="EMBL/GenBank/DDBJ databases">
        <title>Genome of the Chinese tree shrew, a rising model animal genetically related to primates.</title>
        <authorList>
            <person name="Zhang G."/>
            <person name="Fan Y."/>
            <person name="Yao Y."/>
            <person name="Huang Z."/>
        </authorList>
    </citation>
    <scope>NUCLEOTIDE SEQUENCE [LARGE SCALE GENOMIC DNA]</scope>
</reference>
<evidence type="ECO:0000313" key="2">
    <source>
        <dbReference type="Proteomes" id="UP000011518"/>
    </source>
</evidence>
<sequence>MKENRTVAVSPCGTSPRTVGLAVLRLMEALSFLGEAAADAVASFKPQPSPGLCPTTVSPQRQSWGQMWAPQPSTASQWLSGQMLVHREQVEKFSVIPLLFPCLHLHLPIGEPRPP</sequence>
<dbReference type="Proteomes" id="UP000011518">
    <property type="component" value="Unassembled WGS sequence"/>
</dbReference>
<gene>
    <name evidence="1" type="ORF">TREES_T100012908</name>
</gene>
<proteinExistence type="predicted"/>
<organism evidence="1 2">
    <name type="scientific">Tupaia chinensis</name>
    <name type="common">Chinese tree shrew</name>
    <name type="synonym">Tupaia belangeri chinensis</name>
    <dbReference type="NCBI Taxonomy" id="246437"/>
    <lineage>
        <taxon>Eukaryota</taxon>
        <taxon>Metazoa</taxon>
        <taxon>Chordata</taxon>
        <taxon>Craniata</taxon>
        <taxon>Vertebrata</taxon>
        <taxon>Euteleostomi</taxon>
        <taxon>Mammalia</taxon>
        <taxon>Eutheria</taxon>
        <taxon>Euarchontoglires</taxon>
        <taxon>Scandentia</taxon>
        <taxon>Tupaiidae</taxon>
        <taxon>Tupaia</taxon>
    </lineage>
</organism>
<name>L9L5V0_TUPCH</name>
<evidence type="ECO:0000313" key="1">
    <source>
        <dbReference type="EMBL" id="ELW70079.1"/>
    </source>
</evidence>
<dbReference type="EMBL" id="KB320507">
    <property type="protein sequence ID" value="ELW70079.1"/>
    <property type="molecule type" value="Genomic_DNA"/>
</dbReference>
<dbReference type="InParanoid" id="L9L5V0"/>